<proteinExistence type="predicted"/>
<keyword evidence="3" id="KW-1185">Reference proteome</keyword>
<dbReference type="Pfam" id="PF01872">
    <property type="entry name" value="RibD_C"/>
    <property type="match status" value="1"/>
</dbReference>
<dbReference type="PANTHER" id="PTHR38011">
    <property type="entry name" value="DIHYDROFOLATE REDUCTASE FAMILY PROTEIN (AFU_ORTHOLOGUE AFUA_8G06820)"/>
    <property type="match status" value="1"/>
</dbReference>
<evidence type="ECO:0000313" key="3">
    <source>
        <dbReference type="Proteomes" id="UP001500582"/>
    </source>
</evidence>
<evidence type="ECO:0000259" key="1">
    <source>
        <dbReference type="Pfam" id="PF01872"/>
    </source>
</evidence>
<dbReference type="RefSeq" id="WP_345213266.1">
    <property type="nucleotide sequence ID" value="NZ_BAABFT010000015.1"/>
</dbReference>
<feature type="domain" description="Bacterial bifunctional deaminase-reductase C-terminal" evidence="1">
    <location>
        <begin position="2"/>
        <end position="179"/>
    </location>
</feature>
<dbReference type="Proteomes" id="UP001500582">
    <property type="component" value="Unassembled WGS sequence"/>
</dbReference>
<reference evidence="3" key="1">
    <citation type="journal article" date="2019" name="Int. J. Syst. Evol. Microbiol.">
        <title>The Global Catalogue of Microorganisms (GCM) 10K type strain sequencing project: providing services to taxonomists for standard genome sequencing and annotation.</title>
        <authorList>
            <consortium name="The Broad Institute Genomics Platform"/>
            <consortium name="The Broad Institute Genome Sequencing Center for Infectious Disease"/>
            <person name="Wu L."/>
            <person name="Ma J."/>
        </authorList>
    </citation>
    <scope>NUCLEOTIDE SEQUENCE [LARGE SCALE GENOMIC DNA]</scope>
    <source>
        <strain evidence="3">JCM 17705</strain>
    </source>
</reference>
<name>A0ABP8H764_9SPHI</name>
<dbReference type="Gene3D" id="3.40.430.10">
    <property type="entry name" value="Dihydrofolate Reductase, subunit A"/>
    <property type="match status" value="1"/>
</dbReference>
<dbReference type="InterPro" id="IPR002734">
    <property type="entry name" value="RibDG_C"/>
</dbReference>
<comment type="caution">
    <text evidence="2">The sequence shown here is derived from an EMBL/GenBank/DDBJ whole genome shotgun (WGS) entry which is preliminary data.</text>
</comment>
<gene>
    <name evidence="2" type="ORF">GCM10023149_43240</name>
</gene>
<evidence type="ECO:0000313" key="2">
    <source>
        <dbReference type="EMBL" id="GAA4335316.1"/>
    </source>
</evidence>
<dbReference type="InterPro" id="IPR024072">
    <property type="entry name" value="DHFR-like_dom_sf"/>
</dbReference>
<dbReference type="EMBL" id="BAABFT010000015">
    <property type="protein sequence ID" value="GAA4335316.1"/>
    <property type="molecule type" value="Genomic_DNA"/>
</dbReference>
<accession>A0ABP8H764</accession>
<protein>
    <submittedName>
        <fullName evidence="2">Dihydrofolate reductase family protein</fullName>
    </submittedName>
</protein>
<organism evidence="2 3">
    <name type="scientific">Mucilaginibacter gynuensis</name>
    <dbReference type="NCBI Taxonomy" id="1302236"/>
    <lineage>
        <taxon>Bacteria</taxon>
        <taxon>Pseudomonadati</taxon>
        <taxon>Bacteroidota</taxon>
        <taxon>Sphingobacteriia</taxon>
        <taxon>Sphingobacteriales</taxon>
        <taxon>Sphingobacteriaceae</taxon>
        <taxon>Mucilaginibacter</taxon>
    </lineage>
</organism>
<dbReference type="PANTHER" id="PTHR38011:SF11">
    <property type="entry name" value="2,5-DIAMINO-6-RIBOSYLAMINO-4(3H)-PYRIMIDINONE 5'-PHOSPHATE REDUCTASE"/>
    <property type="match status" value="1"/>
</dbReference>
<sequence>MRKIIVSSFITLDGVVEAPGGDETPHPHGGWQAQYRSADGGKYKADELAAVDTLLLGRVTYDTFSAYWPTQTGEAFADRINRYPKYVVSGTLQKTDWYNTHILRDVARDVATLKETDGGDILVYGSATLVKALLHNNLIDELRLMVFPISIGGGLKIFDDNRELKKFELKHSQVMDNGAFILEYKPIK</sequence>
<dbReference type="InterPro" id="IPR050765">
    <property type="entry name" value="Riboflavin_Biosynth_HTPR"/>
</dbReference>
<dbReference type="SUPFAM" id="SSF53597">
    <property type="entry name" value="Dihydrofolate reductase-like"/>
    <property type="match status" value="1"/>
</dbReference>